<sequence>MPAHRQWKSFKPSFLPPLYHHQPDGTVVPLDFDSYEYEDLPRFTAMVHPLLVVLFLKMSPPDIHGHPPTIQEGVITYLVEIIANWPYWIHNRFVPAPLYPKRKRTESVTIPCYCPLCFAEPSESSSITPESEYSSSVHSDIHPGHDAPDLYPTNNDMVTSWQGRLEDVSVHELHGGDNLIIEYARESVESPEDVLRRLEEEEGKRWSLAKSAMDANRTKRKG</sequence>
<feature type="region of interest" description="Disordered" evidence="1">
    <location>
        <begin position="128"/>
        <end position="151"/>
    </location>
</feature>
<feature type="compositionally biased region" description="Basic and acidic residues" evidence="1">
    <location>
        <begin position="139"/>
        <end position="148"/>
    </location>
</feature>
<proteinExistence type="predicted"/>
<comment type="caution">
    <text evidence="2">The sequence shown here is derived from an EMBL/GenBank/DDBJ whole genome shotgun (WGS) entry which is preliminary data.</text>
</comment>
<gene>
    <name evidence="2" type="ORF">AAF712_013100</name>
</gene>
<dbReference type="EMBL" id="JBBXMP010000191">
    <property type="protein sequence ID" value="KAL0060128.1"/>
    <property type="molecule type" value="Genomic_DNA"/>
</dbReference>
<name>A0ABR2ZFM4_9AGAR</name>
<protein>
    <submittedName>
        <fullName evidence="2">Uncharacterized protein</fullName>
    </submittedName>
</protein>
<accession>A0ABR2ZFM4</accession>
<reference evidence="2 3" key="1">
    <citation type="submission" date="2024-05" db="EMBL/GenBank/DDBJ databases">
        <title>A draft genome resource for the thread blight pathogen Marasmius tenuissimus strain MS-2.</title>
        <authorList>
            <person name="Yulfo-Soto G.E."/>
            <person name="Baruah I.K."/>
            <person name="Amoako-Attah I."/>
            <person name="Bukari Y."/>
            <person name="Meinhardt L.W."/>
            <person name="Bailey B.A."/>
            <person name="Cohen S.P."/>
        </authorList>
    </citation>
    <scope>NUCLEOTIDE SEQUENCE [LARGE SCALE GENOMIC DNA]</scope>
    <source>
        <strain evidence="2 3">MS-2</strain>
    </source>
</reference>
<dbReference type="Proteomes" id="UP001437256">
    <property type="component" value="Unassembled WGS sequence"/>
</dbReference>
<keyword evidence="3" id="KW-1185">Reference proteome</keyword>
<evidence type="ECO:0000256" key="1">
    <source>
        <dbReference type="SAM" id="MobiDB-lite"/>
    </source>
</evidence>
<evidence type="ECO:0000313" key="3">
    <source>
        <dbReference type="Proteomes" id="UP001437256"/>
    </source>
</evidence>
<organism evidence="2 3">
    <name type="scientific">Marasmius tenuissimus</name>
    <dbReference type="NCBI Taxonomy" id="585030"/>
    <lineage>
        <taxon>Eukaryota</taxon>
        <taxon>Fungi</taxon>
        <taxon>Dikarya</taxon>
        <taxon>Basidiomycota</taxon>
        <taxon>Agaricomycotina</taxon>
        <taxon>Agaricomycetes</taxon>
        <taxon>Agaricomycetidae</taxon>
        <taxon>Agaricales</taxon>
        <taxon>Marasmiineae</taxon>
        <taxon>Marasmiaceae</taxon>
        <taxon>Marasmius</taxon>
    </lineage>
</organism>
<evidence type="ECO:0000313" key="2">
    <source>
        <dbReference type="EMBL" id="KAL0060128.1"/>
    </source>
</evidence>